<feature type="transmembrane region" description="Helical" evidence="6">
    <location>
        <begin position="37"/>
        <end position="55"/>
    </location>
</feature>
<keyword evidence="8" id="KW-1185">Reference proteome</keyword>
<keyword evidence="5 6" id="KW-0472">Membrane</keyword>
<feature type="transmembrane region" description="Helical" evidence="6">
    <location>
        <begin position="6"/>
        <end position="25"/>
    </location>
</feature>
<reference evidence="7 8" key="1">
    <citation type="submission" date="2020-08" db="EMBL/GenBank/DDBJ databases">
        <title>Genomic Encyclopedia of Archaeal and Bacterial Type Strains, Phase II (KMG-II): from individual species to whole genera.</title>
        <authorList>
            <person name="Goeker M."/>
        </authorList>
    </citation>
    <scope>NUCLEOTIDE SEQUENCE [LARGE SCALE GENOMIC DNA]</scope>
    <source>
        <strain evidence="7 8">DSM 23288</strain>
    </source>
</reference>
<protein>
    <submittedName>
        <fullName evidence="7">Putative ABC transport system permease protein</fullName>
    </submittedName>
</protein>
<dbReference type="EMBL" id="JACHNU010000003">
    <property type="protein sequence ID" value="MBB4663120.1"/>
    <property type="molecule type" value="Genomic_DNA"/>
</dbReference>
<dbReference type="GO" id="GO:0005886">
    <property type="term" value="C:plasma membrane"/>
    <property type="evidence" value="ECO:0007669"/>
    <property type="project" value="TreeGrafter"/>
</dbReference>
<dbReference type="Pfam" id="PF03649">
    <property type="entry name" value="UPF0014"/>
    <property type="match status" value="1"/>
</dbReference>
<dbReference type="PANTHER" id="PTHR30028:SF0">
    <property type="entry name" value="PROTEIN ALUMINUM SENSITIVE 3"/>
    <property type="match status" value="1"/>
</dbReference>
<evidence type="ECO:0000313" key="8">
    <source>
        <dbReference type="Proteomes" id="UP000585272"/>
    </source>
</evidence>
<dbReference type="RefSeq" id="WP_183342848.1">
    <property type="nucleotide sequence ID" value="NZ_JACHNU010000003.1"/>
</dbReference>
<organism evidence="7 8">
    <name type="scientific">Conexibacter arvalis</name>
    <dbReference type="NCBI Taxonomy" id="912552"/>
    <lineage>
        <taxon>Bacteria</taxon>
        <taxon>Bacillati</taxon>
        <taxon>Actinomycetota</taxon>
        <taxon>Thermoleophilia</taxon>
        <taxon>Solirubrobacterales</taxon>
        <taxon>Conexibacteraceae</taxon>
        <taxon>Conexibacter</taxon>
    </lineage>
</organism>
<comment type="subcellular location">
    <subcellularLocation>
        <location evidence="1">Membrane</location>
        <topology evidence="1">Multi-pass membrane protein</topology>
    </subcellularLocation>
</comment>
<evidence type="ECO:0000256" key="6">
    <source>
        <dbReference type="SAM" id="Phobius"/>
    </source>
</evidence>
<comment type="similarity">
    <text evidence="2">Belongs to the UPF0014 family.</text>
</comment>
<dbReference type="InterPro" id="IPR005226">
    <property type="entry name" value="UPF0014_fam"/>
</dbReference>
<dbReference type="Proteomes" id="UP000585272">
    <property type="component" value="Unassembled WGS sequence"/>
</dbReference>
<name>A0A840IGP5_9ACTN</name>
<evidence type="ECO:0000256" key="2">
    <source>
        <dbReference type="ARBA" id="ARBA00005268"/>
    </source>
</evidence>
<evidence type="ECO:0000256" key="1">
    <source>
        <dbReference type="ARBA" id="ARBA00004141"/>
    </source>
</evidence>
<comment type="caution">
    <text evidence="7">The sequence shown here is derived from an EMBL/GenBank/DDBJ whole genome shotgun (WGS) entry which is preliminary data.</text>
</comment>
<sequence>MSAAVAQVAAGAAFALGAALLAWRYRLGLARPLVTAAVRAAVQLAAVGAVVALVFRVPALAVAFVVVMVATAAVTSGSRMRGLPGARRAAVAAIALPALAATGILLAVGAFDWTPRAAVPTAGILIGGAMTATTLTGRRMLEALERGEEELETRLALGDSARDALGPFTRQAIATGLVPAIDQTRSVGLVTLPGTFVGLLLGGASPAAAARIQLTVLLALLAVELVSAVIVSELIARACVRPGERIELPRPQGAGVRA</sequence>
<keyword evidence="4 6" id="KW-1133">Transmembrane helix</keyword>
<dbReference type="PANTHER" id="PTHR30028">
    <property type="entry name" value="UPF0014 INNER MEMBRANE PROTEIN YBBM-RELATED"/>
    <property type="match status" value="1"/>
</dbReference>
<evidence type="ECO:0000256" key="4">
    <source>
        <dbReference type="ARBA" id="ARBA00022989"/>
    </source>
</evidence>
<evidence type="ECO:0000256" key="5">
    <source>
        <dbReference type="ARBA" id="ARBA00023136"/>
    </source>
</evidence>
<accession>A0A840IGP5</accession>
<feature type="transmembrane region" description="Helical" evidence="6">
    <location>
        <begin position="90"/>
        <end position="111"/>
    </location>
</feature>
<feature type="transmembrane region" description="Helical" evidence="6">
    <location>
        <begin position="214"/>
        <end position="236"/>
    </location>
</feature>
<feature type="transmembrane region" description="Helical" evidence="6">
    <location>
        <begin position="117"/>
        <end position="136"/>
    </location>
</feature>
<feature type="transmembrane region" description="Helical" evidence="6">
    <location>
        <begin position="61"/>
        <end position="78"/>
    </location>
</feature>
<proteinExistence type="inferred from homology"/>
<gene>
    <name evidence="7" type="ORF">BDZ31_002709</name>
</gene>
<keyword evidence="3 6" id="KW-0812">Transmembrane</keyword>
<dbReference type="AlphaFoldDB" id="A0A840IGP5"/>
<evidence type="ECO:0000256" key="3">
    <source>
        <dbReference type="ARBA" id="ARBA00022692"/>
    </source>
</evidence>
<feature type="transmembrane region" description="Helical" evidence="6">
    <location>
        <begin position="187"/>
        <end position="208"/>
    </location>
</feature>
<evidence type="ECO:0000313" key="7">
    <source>
        <dbReference type="EMBL" id="MBB4663120.1"/>
    </source>
</evidence>